<protein>
    <recommendedName>
        <fullName evidence="1">SAF domain-containing protein</fullName>
    </recommendedName>
</protein>
<evidence type="ECO:0000313" key="2">
    <source>
        <dbReference type="EMBL" id="GAA2001393.1"/>
    </source>
</evidence>
<keyword evidence="3" id="KW-1185">Reference proteome</keyword>
<accession>A0ABN2T909</accession>
<dbReference type="EMBL" id="BAAAQM010000071">
    <property type="protein sequence ID" value="GAA2001393.1"/>
    <property type="molecule type" value="Genomic_DNA"/>
</dbReference>
<name>A0ABN2T909_9ACTN</name>
<dbReference type="CDD" id="cd11614">
    <property type="entry name" value="SAF_CpaB_FlgA_like"/>
    <property type="match status" value="1"/>
</dbReference>
<dbReference type="InterPro" id="IPR013974">
    <property type="entry name" value="SAF"/>
</dbReference>
<dbReference type="Pfam" id="PF08666">
    <property type="entry name" value="SAF"/>
    <property type="match status" value="1"/>
</dbReference>
<evidence type="ECO:0000259" key="1">
    <source>
        <dbReference type="SMART" id="SM00858"/>
    </source>
</evidence>
<gene>
    <name evidence="2" type="ORF">GCM10009838_78980</name>
</gene>
<organism evidence="2 3">
    <name type="scientific">Catenulispora subtropica</name>
    <dbReference type="NCBI Taxonomy" id="450798"/>
    <lineage>
        <taxon>Bacteria</taxon>
        <taxon>Bacillati</taxon>
        <taxon>Actinomycetota</taxon>
        <taxon>Actinomycetes</taxon>
        <taxon>Catenulisporales</taxon>
        <taxon>Catenulisporaceae</taxon>
        <taxon>Catenulispora</taxon>
    </lineage>
</organism>
<comment type="caution">
    <text evidence="2">The sequence shown here is derived from an EMBL/GenBank/DDBJ whole genome shotgun (WGS) entry which is preliminary data.</text>
</comment>
<reference evidence="2 3" key="1">
    <citation type="journal article" date="2019" name="Int. J. Syst. Evol. Microbiol.">
        <title>The Global Catalogue of Microorganisms (GCM) 10K type strain sequencing project: providing services to taxonomists for standard genome sequencing and annotation.</title>
        <authorList>
            <consortium name="The Broad Institute Genomics Platform"/>
            <consortium name="The Broad Institute Genome Sequencing Center for Infectious Disease"/>
            <person name="Wu L."/>
            <person name="Ma J."/>
        </authorList>
    </citation>
    <scope>NUCLEOTIDE SEQUENCE [LARGE SCALE GENOMIC DNA]</scope>
    <source>
        <strain evidence="2 3">JCM 16013</strain>
    </source>
</reference>
<dbReference type="Proteomes" id="UP001499854">
    <property type="component" value="Unassembled WGS sequence"/>
</dbReference>
<dbReference type="SMART" id="SM00858">
    <property type="entry name" value="SAF"/>
    <property type="match status" value="1"/>
</dbReference>
<feature type="domain" description="SAF" evidence="1">
    <location>
        <begin position="26"/>
        <end position="89"/>
    </location>
</feature>
<evidence type="ECO:0000313" key="3">
    <source>
        <dbReference type="Proteomes" id="UP001499854"/>
    </source>
</evidence>
<proteinExistence type="predicted"/>
<sequence length="191" mass="18072">MVLGAVLAVGGAFAFAGAFSHLSGKVSVLQLARPVHSGQILSVGDLRSVEVAAGANVPLIALSASGSVIGHPVAMSLPAGTLLSPADLGSVALLGGQAMVAVQVKAGAFPTELASGQKVAVAAVTPAGAGAGVQVVVPSLPTATVISTTAASDSSGSISVTLQTDSSSAGQIASIPAGQVQLIVVGSGTGS</sequence>